<accession>A0A1W6K3K2</accession>
<evidence type="ECO:0000256" key="5">
    <source>
        <dbReference type="ARBA" id="ARBA00022842"/>
    </source>
</evidence>
<evidence type="ECO:0000256" key="3">
    <source>
        <dbReference type="ARBA" id="ARBA00022553"/>
    </source>
</evidence>
<dbReference type="Pfam" id="PF02880">
    <property type="entry name" value="PGM_PMM_III"/>
    <property type="match status" value="1"/>
</dbReference>
<dbReference type="NCBIfam" id="TIGR03990">
    <property type="entry name" value="Arch_GlmM"/>
    <property type="match status" value="1"/>
</dbReference>
<evidence type="ECO:0000256" key="4">
    <source>
        <dbReference type="ARBA" id="ARBA00022723"/>
    </source>
</evidence>
<dbReference type="InterPro" id="IPR016066">
    <property type="entry name" value="A-D-PHexomutase_CS"/>
</dbReference>
<evidence type="ECO:0000259" key="11">
    <source>
        <dbReference type="Pfam" id="PF02880"/>
    </source>
</evidence>
<dbReference type="OrthoDB" id="10363at2157"/>
<dbReference type="SUPFAM" id="SSF53738">
    <property type="entry name" value="Phosphoglucomutase, first 3 domains"/>
    <property type="match status" value="3"/>
</dbReference>
<dbReference type="Proteomes" id="UP000193404">
    <property type="component" value="Chromosome"/>
</dbReference>
<dbReference type="InterPro" id="IPR005844">
    <property type="entry name" value="A-D-PHexomutase_a/b/a-I"/>
</dbReference>
<keyword evidence="5 7" id="KW-0460">Magnesium</keyword>
<dbReference type="GO" id="GO:0000287">
    <property type="term" value="F:magnesium ion binding"/>
    <property type="evidence" value="ECO:0007669"/>
    <property type="project" value="InterPro"/>
</dbReference>
<dbReference type="SUPFAM" id="SSF55957">
    <property type="entry name" value="Phosphoglucomutase, C-terminal domain"/>
    <property type="match status" value="1"/>
</dbReference>
<protein>
    <submittedName>
        <fullName evidence="12">Phosphoglucosamine mutase</fullName>
    </submittedName>
</protein>
<dbReference type="InterPro" id="IPR024086">
    <property type="entry name" value="GlmM_arc-type"/>
</dbReference>
<dbReference type="FunFam" id="3.40.120.10:FF:000001">
    <property type="entry name" value="Phosphoglucosamine mutase"/>
    <property type="match status" value="1"/>
</dbReference>
<dbReference type="GeneID" id="41590842"/>
<feature type="domain" description="Alpha-D-phosphohexomutase alpha/beta/alpha" evidence="10">
    <location>
        <begin position="154"/>
        <end position="254"/>
    </location>
</feature>
<dbReference type="Gene3D" id="3.30.310.50">
    <property type="entry name" value="Alpha-D-phosphohexomutase, C-terminal domain"/>
    <property type="match status" value="1"/>
</dbReference>
<evidence type="ECO:0000259" key="8">
    <source>
        <dbReference type="Pfam" id="PF00408"/>
    </source>
</evidence>
<evidence type="ECO:0000256" key="1">
    <source>
        <dbReference type="ARBA" id="ARBA00001946"/>
    </source>
</evidence>
<keyword evidence="4 7" id="KW-0479">Metal-binding</keyword>
<keyword evidence="6" id="KW-0413">Isomerase</keyword>
<dbReference type="EMBL" id="CP020477">
    <property type="protein sequence ID" value="ARM77121.1"/>
    <property type="molecule type" value="Genomic_DNA"/>
</dbReference>
<gene>
    <name evidence="12" type="ORF">B6F84_07955</name>
</gene>
<evidence type="ECO:0000313" key="12">
    <source>
        <dbReference type="EMBL" id="ARM77121.1"/>
    </source>
</evidence>
<organism evidence="12 13">
    <name type="scientific">Acidianus manzaensis</name>
    <dbReference type="NCBI Taxonomy" id="282676"/>
    <lineage>
        <taxon>Archaea</taxon>
        <taxon>Thermoproteota</taxon>
        <taxon>Thermoprotei</taxon>
        <taxon>Sulfolobales</taxon>
        <taxon>Sulfolobaceae</taxon>
        <taxon>Acidianus</taxon>
    </lineage>
</organism>
<evidence type="ECO:0000256" key="6">
    <source>
        <dbReference type="ARBA" id="ARBA00023235"/>
    </source>
</evidence>
<comment type="similarity">
    <text evidence="2 7">Belongs to the phosphohexose mutase family.</text>
</comment>
<dbReference type="GO" id="GO:0005975">
    <property type="term" value="P:carbohydrate metabolic process"/>
    <property type="evidence" value="ECO:0007669"/>
    <property type="project" value="InterPro"/>
</dbReference>
<comment type="cofactor">
    <cofactor evidence="1">
        <name>Mg(2+)</name>
        <dbReference type="ChEBI" id="CHEBI:18420"/>
    </cofactor>
</comment>
<dbReference type="InterPro" id="IPR036900">
    <property type="entry name" value="A-D-PHexomutase_C_sf"/>
</dbReference>
<evidence type="ECO:0000256" key="7">
    <source>
        <dbReference type="RuleBase" id="RU004326"/>
    </source>
</evidence>
<dbReference type="InterPro" id="IPR005843">
    <property type="entry name" value="A-D-PHexomutase_C"/>
</dbReference>
<dbReference type="PANTHER" id="PTHR43771:SF1">
    <property type="entry name" value="PHOSPHOMANNOMUTASE"/>
    <property type="match status" value="1"/>
</dbReference>
<dbReference type="Pfam" id="PF02878">
    <property type="entry name" value="PGM_PMM_I"/>
    <property type="match status" value="1"/>
</dbReference>
<dbReference type="InterPro" id="IPR005845">
    <property type="entry name" value="A-D-PHexomutase_a/b/a-II"/>
</dbReference>
<feature type="domain" description="Alpha-D-phosphohexomutase alpha/beta/alpha" evidence="9">
    <location>
        <begin position="3"/>
        <end position="134"/>
    </location>
</feature>
<reference evidence="12 13" key="1">
    <citation type="submission" date="2017-03" db="EMBL/GenBank/DDBJ databases">
        <title>Sulfur activation and transportation mechanism of thermophilic Archaea Acidianus manzaensis YN-25.</title>
        <authorList>
            <person name="Ma Y."/>
            <person name="Yang Y."/>
            <person name="Xia J."/>
        </authorList>
    </citation>
    <scope>NUCLEOTIDE SEQUENCE [LARGE SCALE GENOMIC DNA]</scope>
    <source>
        <strain evidence="12 13">YN-25</strain>
    </source>
</reference>
<dbReference type="KEGG" id="aman:B6F84_07955"/>
<dbReference type="Pfam" id="PF00408">
    <property type="entry name" value="PGM_PMM_IV"/>
    <property type="match status" value="1"/>
</dbReference>
<dbReference type="PANTHER" id="PTHR43771">
    <property type="entry name" value="PHOSPHOMANNOMUTASE"/>
    <property type="match status" value="1"/>
</dbReference>
<dbReference type="AlphaFoldDB" id="A0A1W6K3K2"/>
<feature type="domain" description="Alpha-D-phosphohexomutase alpha/beta/alpha" evidence="11">
    <location>
        <begin position="259"/>
        <end position="369"/>
    </location>
</feature>
<dbReference type="RefSeq" id="WP_148691743.1">
    <property type="nucleotide sequence ID" value="NZ_CP020477.1"/>
</dbReference>
<keyword evidence="13" id="KW-1185">Reference proteome</keyword>
<feature type="domain" description="Alpha-D-phosphohexomutase C-terminal" evidence="8">
    <location>
        <begin position="396"/>
        <end position="449"/>
    </location>
</feature>
<dbReference type="Pfam" id="PF02879">
    <property type="entry name" value="PGM_PMM_II"/>
    <property type="match status" value="1"/>
</dbReference>
<dbReference type="PRINTS" id="PR00509">
    <property type="entry name" value="PGMPMM"/>
</dbReference>
<evidence type="ECO:0000259" key="9">
    <source>
        <dbReference type="Pfam" id="PF02878"/>
    </source>
</evidence>
<dbReference type="Gene3D" id="3.40.120.10">
    <property type="entry name" value="Alpha-D-Glucose-1,6-Bisphosphate, subunit A, domain 3"/>
    <property type="match status" value="3"/>
</dbReference>
<keyword evidence="3" id="KW-0597">Phosphoprotein</keyword>
<proteinExistence type="inferred from homology"/>
<dbReference type="InterPro" id="IPR005846">
    <property type="entry name" value="A-D-PHexomutase_a/b/a-III"/>
</dbReference>
<evidence type="ECO:0000313" key="13">
    <source>
        <dbReference type="Proteomes" id="UP000193404"/>
    </source>
</evidence>
<dbReference type="CDD" id="cd03087">
    <property type="entry name" value="PGM_like1"/>
    <property type="match status" value="1"/>
</dbReference>
<dbReference type="GO" id="GO:0008966">
    <property type="term" value="F:phosphoglucosamine mutase activity"/>
    <property type="evidence" value="ECO:0007669"/>
    <property type="project" value="InterPro"/>
</dbReference>
<dbReference type="InterPro" id="IPR016055">
    <property type="entry name" value="A-D-PHexomutase_a/b/a-I/II/III"/>
</dbReference>
<dbReference type="STRING" id="282676.B6F84_07955"/>
<dbReference type="InterPro" id="IPR005841">
    <property type="entry name" value="Alpha-D-phosphohexomutase_SF"/>
</dbReference>
<name>A0A1W6K3K2_9CREN</name>
<sequence>MGKLFGTDGVRGKINSELSLELSLRLGKAIGTFFGKGSTILIGRDARAGGDMYARAVESGLLSAGVKIYEGGFAPTPALQFAVKTLGYDAGVIITASHNPAEYNGIKVIDHDGVEISREKENELEDIYFSEKFYSVDWRELTFDVKKEDRVIDNYVRGILSHVDVDKIRKKNFKVLVDGANSVGSITSPIIARELGCKVYGVNTNLDPLFPARTPEPTFDSLKDTAEIAKILKVDLGIAHDGDADRVIFIDSEGRVQWGDRSGALLSYWASTKEKDYPRRIFTAVSSSSLVQEYLKQYNINVVWTKVGSVDIAHKLIEEKGIAGFEENGGFMFPAHQNVRDGGMSFALMLEMLASENITSAELFDRLPKYYLVKTKVNSTPKTDYEKIYSTLKEMYKDKGEVITIDGIKIISSDYWFLVRKSGTEPIIRIFVEAKDPAKAENLSNEIVKLVGSMV</sequence>
<evidence type="ECO:0000259" key="10">
    <source>
        <dbReference type="Pfam" id="PF02879"/>
    </source>
</evidence>
<dbReference type="PROSITE" id="PS00710">
    <property type="entry name" value="PGM_PMM"/>
    <property type="match status" value="1"/>
</dbReference>
<evidence type="ECO:0000256" key="2">
    <source>
        <dbReference type="ARBA" id="ARBA00010231"/>
    </source>
</evidence>